<accession>A0A6B3BIX4</accession>
<reference evidence="1" key="1">
    <citation type="submission" date="2020-01" db="EMBL/GenBank/DDBJ databases">
        <title>Insect and environment-associated Actinomycetes.</title>
        <authorList>
            <person name="Currrie C."/>
            <person name="Chevrette M."/>
            <person name="Carlson C."/>
            <person name="Stubbendieck R."/>
            <person name="Wendt-Pienkowski E."/>
        </authorList>
    </citation>
    <scope>NUCLEOTIDE SEQUENCE</scope>
    <source>
        <strain evidence="1">SID12501</strain>
    </source>
</reference>
<dbReference type="Pfam" id="PF19564">
    <property type="entry name" value="DUF6086"/>
    <property type="match status" value="1"/>
</dbReference>
<comment type="caution">
    <text evidence="1">The sequence shown here is derived from an EMBL/GenBank/DDBJ whole genome shotgun (WGS) entry which is preliminary data.</text>
</comment>
<protein>
    <submittedName>
        <fullName evidence="1">Uncharacterized protein</fullName>
    </submittedName>
</protein>
<dbReference type="RefSeq" id="WP_164312633.1">
    <property type="nucleotide sequence ID" value="NZ_JAAGLU010000003.1"/>
</dbReference>
<evidence type="ECO:0000313" key="1">
    <source>
        <dbReference type="EMBL" id="NEC85188.1"/>
    </source>
</evidence>
<name>A0A6B3BIX4_9ACTN</name>
<dbReference type="EMBL" id="JAAGLU010000003">
    <property type="protein sequence ID" value="NEC85188.1"/>
    <property type="molecule type" value="Genomic_DNA"/>
</dbReference>
<organism evidence="1">
    <name type="scientific">Streptomyces sp. SID12501</name>
    <dbReference type="NCBI Taxonomy" id="2706042"/>
    <lineage>
        <taxon>Bacteria</taxon>
        <taxon>Bacillati</taxon>
        <taxon>Actinomycetota</taxon>
        <taxon>Actinomycetes</taxon>
        <taxon>Kitasatosporales</taxon>
        <taxon>Streptomycetaceae</taxon>
        <taxon>Streptomyces</taxon>
    </lineage>
</organism>
<gene>
    <name evidence="1" type="ORF">G3I71_04775</name>
</gene>
<proteinExistence type="predicted"/>
<dbReference type="InterPro" id="IPR045732">
    <property type="entry name" value="DUF6086"/>
</dbReference>
<dbReference type="AlphaFoldDB" id="A0A6B3BIX4"/>
<sequence>MSQYFDMGDETLWNPSNGAAQLFVGQVGLYEDVLGVPSGIGPMESDECQVDPVVYEAFVGALLTWRDRTQHRVIDALSAGFIATALALGERARIRVDWPEPRMGHEGRTDIEVPAFPQHDWAGTAREQARELDRSMAR</sequence>